<evidence type="ECO:0000256" key="1">
    <source>
        <dbReference type="SAM" id="Phobius"/>
    </source>
</evidence>
<keyword evidence="1" id="KW-0472">Membrane</keyword>
<gene>
    <name evidence="2" type="ORF">NPIL_435321</name>
</gene>
<organism evidence="2 3">
    <name type="scientific">Nephila pilipes</name>
    <name type="common">Giant wood spider</name>
    <name type="synonym">Nephila maculata</name>
    <dbReference type="NCBI Taxonomy" id="299642"/>
    <lineage>
        <taxon>Eukaryota</taxon>
        <taxon>Metazoa</taxon>
        <taxon>Ecdysozoa</taxon>
        <taxon>Arthropoda</taxon>
        <taxon>Chelicerata</taxon>
        <taxon>Arachnida</taxon>
        <taxon>Araneae</taxon>
        <taxon>Araneomorphae</taxon>
        <taxon>Entelegynae</taxon>
        <taxon>Araneoidea</taxon>
        <taxon>Nephilidae</taxon>
        <taxon>Nephila</taxon>
    </lineage>
</organism>
<dbReference type="Proteomes" id="UP000887013">
    <property type="component" value="Unassembled WGS sequence"/>
</dbReference>
<proteinExistence type="predicted"/>
<feature type="transmembrane region" description="Helical" evidence="1">
    <location>
        <begin position="77"/>
        <end position="96"/>
    </location>
</feature>
<comment type="caution">
    <text evidence="2">The sequence shown here is derived from an EMBL/GenBank/DDBJ whole genome shotgun (WGS) entry which is preliminary data.</text>
</comment>
<dbReference type="EMBL" id="BMAW01125692">
    <property type="protein sequence ID" value="GFU13531.1"/>
    <property type="molecule type" value="Genomic_DNA"/>
</dbReference>
<protein>
    <submittedName>
        <fullName evidence="2">Uncharacterized protein</fullName>
    </submittedName>
</protein>
<accession>A0A8X6QE44</accession>
<dbReference type="AlphaFoldDB" id="A0A8X6QE44"/>
<keyword evidence="1" id="KW-0812">Transmembrane</keyword>
<keyword evidence="1" id="KW-1133">Transmembrane helix</keyword>
<evidence type="ECO:0000313" key="3">
    <source>
        <dbReference type="Proteomes" id="UP000887013"/>
    </source>
</evidence>
<name>A0A8X6QE44_NEPPI</name>
<evidence type="ECO:0000313" key="2">
    <source>
        <dbReference type="EMBL" id="GFU13531.1"/>
    </source>
</evidence>
<sequence length="98" mass="11223">MASEWYVDEHCTVSCDPVPRQLQEFLPHAPELLTGIASWNTARKPYFHIWDCLPPYLFTTVSHYALGSRKPLLSSEWTVAAVLLLCGFLVSYSFSWKT</sequence>
<reference evidence="2" key="1">
    <citation type="submission" date="2020-08" db="EMBL/GenBank/DDBJ databases">
        <title>Multicomponent nature underlies the extraordinary mechanical properties of spider dragline silk.</title>
        <authorList>
            <person name="Kono N."/>
            <person name="Nakamura H."/>
            <person name="Mori M."/>
            <person name="Yoshida Y."/>
            <person name="Ohtoshi R."/>
            <person name="Malay A.D."/>
            <person name="Moran D.A.P."/>
            <person name="Tomita M."/>
            <person name="Numata K."/>
            <person name="Arakawa K."/>
        </authorList>
    </citation>
    <scope>NUCLEOTIDE SEQUENCE</scope>
</reference>
<keyword evidence="3" id="KW-1185">Reference proteome</keyword>